<sequence>MGDQVTALREERDKAQEEIRQQSDVLAAVQLDRDELSVQAAGLEERGKSLKFRIEQLNQQLNDELGQSKSLKGQLDRRDMDMQMLSNELAQIKTQHTQTVTLLEARTTELKGAQAFLTKADTTSGADVVRMIEGLDAEIMQMSAFVADHFEFEHPKPYHMNEDVQAASTRLAELIGPKMVDLLATTEHAQDPLVIQLACQAATSAYCRYIVTSWDVDDDNFNHLLQEAYFTIHGAEEQSVAGRWRSLTRTHLQSMIHGDADLSFIIVPRLAAYLADIVMVAGLQASESAIHEVIMQAFEENMTVVVRLALSLNWVTGRDITSADLEPCMVLWETVFDPATMEDVHAEPHLKPKSSEEIIKEEDHVLCTTDLGLRRIVKLSKDKSGSDGELQTSMLLKPKVALHSVIEGLEGVKQPIMESPLSMASHEIAPSV</sequence>
<organism evidence="2 3">
    <name type="scientific">Athelia psychrophila</name>
    <dbReference type="NCBI Taxonomy" id="1759441"/>
    <lineage>
        <taxon>Eukaryota</taxon>
        <taxon>Fungi</taxon>
        <taxon>Dikarya</taxon>
        <taxon>Basidiomycota</taxon>
        <taxon>Agaricomycotina</taxon>
        <taxon>Agaricomycetes</taxon>
        <taxon>Agaricomycetidae</taxon>
        <taxon>Atheliales</taxon>
        <taxon>Atheliaceae</taxon>
        <taxon>Athelia</taxon>
    </lineage>
</organism>
<dbReference type="EMBL" id="KV417558">
    <property type="protein sequence ID" value="KZP20066.1"/>
    <property type="molecule type" value="Genomic_DNA"/>
</dbReference>
<accession>A0A166IQB5</accession>
<dbReference type="AlphaFoldDB" id="A0A166IQB5"/>
<name>A0A166IQB5_9AGAM</name>
<dbReference type="Proteomes" id="UP000076532">
    <property type="component" value="Unassembled WGS sequence"/>
</dbReference>
<dbReference type="STRING" id="436010.A0A166IQB5"/>
<dbReference type="OrthoDB" id="3222645at2759"/>
<gene>
    <name evidence="2" type="ORF">FIBSPDRAFT_742880</name>
</gene>
<keyword evidence="1" id="KW-0175">Coiled coil</keyword>
<keyword evidence="3" id="KW-1185">Reference proteome</keyword>
<feature type="coiled-coil region" evidence="1">
    <location>
        <begin position="5"/>
        <end position="74"/>
    </location>
</feature>
<evidence type="ECO:0000313" key="2">
    <source>
        <dbReference type="EMBL" id="KZP20066.1"/>
    </source>
</evidence>
<protein>
    <submittedName>
        <fullName evidence="2">Uncharacterized protein</fullName>
    </submittedName>
</protein>
<evidence type="ECO:0000256" key="1">
    <source>
        <dbReference type="SAM" id="Coils"/>
    </source>
</evidence>
<evidence type="ECO:0000313" key="3">
    <source>
        <dbReference type="Proteomes" id="UP000076532"/>
    </source>
</evidence>
<reference evidence="2 3" key="1">
    <citation type="journal article" date="2016" name="Mol. Biol. Evol.">
        <title>Comparative Genomics of Early-Diverging Mushroom-Forming Fungi Provides Insights into the Origins of Lignocellulose Decay Capabilities.</title>
        <authorList>
            <person name="Nagy L.G."/>
            <person name="Riley R."/>
            <person name="Tritt A."/>
            <person name="Adam C."/>
            <person name="Daum C."/>
            <person name="Floudas D."/>
            <person name="Sun H."/>
            <person name="Yadav J.S."/>
            <person name="Pangilinan J."/>
            <person name="Larsson K.H."/>
            <person name="Matsuura K."/>
            <person name="Barry K."/>
            <person name="Labutti K."/>
            <person name="Kuo R."/>
            <person name="Ohm R.A."/>
            <person name="Bhattacharya S.S."/>
            <person name="Shirouzu T."/>
            <person name="Yoshinaga Y."/>
            <person name="Martin F.M."/>
            <person name="Grigoriev I.V."/>
            <person name="Hibbett D.S."/>
        </authorList>
    </citation>
    <scope>NUCLEOTIDE SEQUENCE [LARGE SCALE GENOMIC DNA]</scope>
    <source>
        <strain evidence="2 3">CBS 109695</strain>
    </source>
</reference>
<proteinExistence type="predicted"/>